<accession>A0A2L2XG53</accession>
<proteinExistence type="predicted"/>
<evidence type="ECO:0000313" key="4">
    <source>
        <dbReference type="Proteomes" id="UP000239549"/>
    </source>
</evidence>
<feature type="chain" id="PRO_5014798494" description="DUF2680 domain-containing protein" evidence="2">
    <location>
        <begin position="31"/>
        <end position="143"/>
    </location>
</feature>
<keyword evidence="4" id="KW-1185">Reference proteome</keyword>
<evidence type="ECO:0008006" key="5">
    <source>
        <dbReference type="Google" id="ProtNLM"/>
    </source>
</evidence>
<dbReference type="Pfam" id="PF10925">
    <property type="entry name" value="DUF2680"/>
    <property type="match status" value="1"/>
</dbReference>
<evidence type="ECO:0000256" key="1">
    <source>
        <dbReference type="SAM" id="MobiDB-lite"/>
    </source>
</evidence>
<keyword evidence="2" id="KW-0732">Signal</keyword>
<dbReference type="Proteomes" id="UP000239549">
    <property type="component" value="Unassembled WGS sequence"/>
</dbReference>
<feature type="compositionally biased region" description="Gly residues" evidence="1">
    <location>
        <begin position="116"/>
        <end position="134"/>
    </location>
</feature>
<feature type="region of interest" description="Disordered" evidence="1">
    <location>
        <begin position="116"/>
        <end position="143"/>
    </location>
</feature>
<feature type="signal peptide" evidence="2">
    <location>
        <begin position="1"/>
        <end position="30"/>
    </location>
</feature>
<dbReference type="InterPro" id="IPR024485">
    <property type="entry name" value="DUF2680"/>
</dbReference>
<evidence type="ECO:0000313" key="3">
    <source>
        <dbReference type="EMBL" id="GBF34974.1"/>
    </source>
</evidence>
<dbReference type="AlphaFoldDB" id="A0A2L2XG53"/>
<evidence type="ECO:0000256" key="2">
    <source>
        <dbReference type="SAM" id="SignalP"/>
    </source>
</evidence>
<gene>
    <name evidence="3" type="ORF">DCCM_4095</name>
</gene>
<protein>
    <recommendedName>
        <fullName evidence="5">DUF2680 domain-containing protein</fullName>
    </recommendedName>
</protein>
<reference evidence="4" key="1">
    <citation type="submission" date="2018-02" db="EMBL/GenBank/DDBJ databases">
        <title>Genome sequence of Desulfocucumis palustris strain NAW-5.</title>
        <authorList>
            <person name="Watanabe M."/>
            <person name="Kojima H."/>
            <person name="Fukui M."/>
        </authorList>
    </citation>
    <scope>NUCLEOTIDE SEQUENCE [LARGE SCALE GENOMIC DNA]</scope>
    <source>
        <strain evidence="4">NAW-5</strain>
    </source>
</reference>
<dbReference type="OrthoDB" id="1806931at2"/>
<comment type="caution">
    <text evidence="3">The sequence shown here is derived from an EMBL/GenBank/DDBJ whole genome shotgun (WGS) entry which is preliminary data.</text>
</comment>
<dbReference type="EMBL" id="BFAV01000155">
    <property type="protein sequence ID" value="GBF34974.1"/>
    <property type="molecule type" value="Genomic_DNA"/>
</dbReference>
<organism evidence="3 4">
    <name type="scientific">Desulfocucumis palustris</name>
    <dbReference type="NCBI Taxonomy" id="1898651"/>
    <lineage>
        <taxon>Bacteria</taxon>
        <taxon>Bacillati</taxon>
        <taxon>Bacillota</taxon>
        <taxon>Clostridia</taxon>
        <taxon>Eubacteriales</taxon>
        <taxon>Desulfocucumaceae</taxon>
        <taxon>Desulfocucumis</taxon>
    </lineage>
</organism>
<sequence length="143" mass="14813">MILKSKKSRIGAILLAMVIFAGAMSGIAFADTGQAADRPEKPDMSAIKANYDSLISKFATNLGVTEDQVKEALEATQLEMIDEAVEAGTITQEQAEQMIERIESGEDYGIMGFGMGFGGPGGHGPGPGRDGNGAGSNSVNATN</sequence>
<name>A0A2L2XG53_9FIRM</name>